<dbReference type="GO" id="GO:0103068">
    <property type="term" value="F:leukotriene C4 gamma-glutamyl transferase activity"/>
    <property type="evidence" value="ECO:0007669"/>
    <property type="project" value="UniProtKB-EC"/>
</dbReference>
<dbReference type="PRINTS" id="PR01210">
    <property type="entry name" value="GGTRANSPTASE"/>
</dbReference>
<feature type="binding site" evidence="7">
    <location>
        <begin position="427"/>
        <end position="429"/>
    </location>
    <ligand>
        <name>L-glutamate</name>
        <dbReference type="ChEBI" id="CHEBI:29985"/>
    </ligand>
</feature>
<comment type="pathway">
    <text evidence="3 8">Sulfur metabolism; glutathione metabolism.</text>
</comment>
<evidence type="ECO:0000256" key="5">
    <source>
        <dbReference type="ARBA" id="ARBA00047417"/>
    </source>
</evidence>
<dbReference type="FunFam" id="1.10.246.130:FF:000001">
    <property type="entry name" value="Gamma-glutamyltransferase 5 isoform 1"/>
    <property type="match status" value="1"/>
</dbReference>
<evidence type="ECO:0000256" key="10">
    <source>
        <dbReference type="SAM" id="Phobius"/>
    </source>
</evidence>
<comment type="catalytic activity">
    <reaction evidence="1 8">
        <text>an S-substituted glutathione + H2O = an S-substituted L-cysteinylglycine + L-glutamate</text>
        <dbReference type="Rhea" id="RHEA:59468"/>
        <dbReference type="ChEBI" id="CHEBI:15377"/>
        <dbReference type="ChEBI" id="CHEBI:29985"/>
        <dbReference type="ChEBI" id="CHEBI:90779"/>
        <dbReference type="ChEBI" id="CHEBI:143103"/>
        <dbReference type="EC" id="3.4.19.13"/>
    </reaction>
</comment>
<evidence type="ECO:0000256" key="7">
    <source>
        <dbReference type="PIRSR" id="PIRSR600101-2"/>
    </source>
</evidence>
<dbReference type="OrthoDB" id="1081007at2759"/>
<keyword evidence="10" id="KW-1133">Transmembrane helix</keyword>
<keyword evidence="8" id="KW-0378">Hydrolase</keyword>
<dbReference type="Gene3D" id="3.60.20.40">
    <property type="match status" value="1"/>
</dbReference>
<reference evidence="11 12" key="1">
    <citation type="journal article" date="2021" name="Nat. Commun.">
        <title>Genetic determinants of endophytism in the Arabidopsis root mycobiome.</title>
        <authorList>
            <person name="Mesny F."/>
            <person name="Miyauchi S."/>
            <person name="Thiergart T."/>
            <person name="Pickel B."/>
            <person name="Atanasova L."/>
            <person name="Karlsson M."/>
            <person name="Huettel B."/>
            <person name="Barry K.W."/>
            <person name="Haridas S."/>
            <person name="Chen C."/>
            <person name="Bauer D."/>
            <person name="Andreopoulos W."/>
            <person name="Pangilinan J."/>
            <person name="LaButti K."/>
            <person name="Riley R."/>
            <person name="Lipzen A."/>
            <person name="Clum A."/>
            <person name="Drula E."/>
            <person name="Henrissat B."/>
            <person name="Kohler A."/>
            <person name="Grigoriev I.V."/>
            <person name="Martin F.M."/>
            <person name="Hacquard S."/>
        </authorList>
    </citation>
    <scope>NUCLEOTIDE SEQUENCE [LARGE SCALE GENOMIC DNA]</scope>
    <source>
        <strain evidence="11 12">MPI-CAGE-CH-0241</strain>
    </source>
</reference>
<feature type="transmembrane region" description="Helical" evidence="10">
    <location>
        <begin position="28"/>
        <end position="48"/>
    </location>
</feature>
<sequence>MDDLEKTTLQFPFELPPRTDKRRKRPGFYIKRAVILIVLICSSLSFFIPRVYNPRTRKLSDQNPGQLGAVVTENRRCSRIGIDILRRGGNAADAAVASTLCVGTVGMYHSGIGGGGFAVIRSVDGSYETIDFRDAAPSSAFQDMFKDNATSSMRGTLASGVPGEIRGLEYIHKKYGRLPWSDLFAPAVQLARDGFLVGEDLERCINASLPSSSDQLDFFTQDASWALDFAPNGTRVRRGDHISRKRYADTLELIGMHGPDAFYQGPIAERISHATNGSITLEDLREYSVRHLRTANITYRNHRLFSTVAPSSGAIALSILKIAEGFDDFFTHDTVNLSTHRLVESMKFAYGQRAKLGDPFFVPGLDDYQDNILSDAIAKRNRDKISDKGTLDMDAYNPDGVELPSSHGTSHIVTADHTGLSISLTTTINLLFGSRVMDLQTGIIMNDVMNDFSIPGVPSADGYAPSPENFVRPGKRPLSSTTPTFVEDLEGNLQLIIGAAGGSRIISSTVQSIIHVLDQGMTMAGALQQPRFHDQLIPNETGFELGYDAEVITFLAAHGHNVTLMPSTLSAVQGIIRRPDGSFDAASEPRQKDSGGFSL</sequence>
<protein>
    <recommendedName>
        <fullName evidence="8">Glutathione hydrolase</fullName>
        <ecNumber evidence="8">2.3.2.2</ecNumber>
        <ecNumber evidence="8">3.4.19.13</ecNumber>
    </recommendedName>
    <alternativeName>
        <fullName evidence="8">Gamma-glutamyltransferase</fullName>
    </alternativeName>
    <alternativeName>
        <fullName evidence="8">Gamma-glutamyltranspeptidase</fullName>
    </alternativeName>
</protein>
<accession>A0A9P8VUQ4</accession>
<dbReference type="NCBIfam" id="TIGR00066">
    <property type="entry name" value="g_glut_trans"/>
    <property type="match status" value="1"/>
</dbReference>
<proteinExistence type="inferred from homology"/>
<keyword evidence="10" id="KW-0812">Transmembrane</keyword>
<keyword evidence="8" id="KW-0012">Acyltransferase</keyword>
<dbReference type="PANTHER" id="PTHR11686:SF62">
    <property type="entry name" value="GLUTATHIONE HYDROLASE"/>
    <property type="match status" value="1"/>
</dbReference>
<feature type="region of interest" description="Disordered" evidence="9">
    <location>
        <begin position="580"/>
        <end position="599"/>
    </location>
</feature>
<organism evidence="11 12">
    <name type="scientific">Thelonectria olida</name>
    <dbReference type="NCBI Taxonomy" id="1576542"/>
    <lineage>
        <taxon>Eukaryota</taxon>
        <taxon>Fungi</taxon>
        <taxon>Dikarya</taxon>
        <taxon>Ascomycota</taxon>
        <taxon>Pezizomycotina</taxon>
        <taxon>Sordariomycetes</taxon>
        <taxon>Hypocreomycetidae</taxon>
        <taxon>Hypocreales</taxon>
        <taxon>Nectriaceae</taxon>
        <taxon>Thelonectria</taxon>
    </lineage>
</organism>
<evidence type="ECO:0000313" key="11">
    <source>
        <dbReference type="EMBL" id="KAH6879874.1"/>
    </source>
</evidence>
<feature type="compositionally biased region" description="Basic and acidic residues" evidence="9">
    <location>
        <begin position="580"/>
        <end position="593"/>
    </location>
</feature>
<dbReference type="InterPro" id="IPR043138">
    <property type="entry name" value="GGT_lsub"/>
</dbReference>
<dbReference type="AlphaFoldDB" id="A0A9P8VUQ4"/>
<feature type="binding site" evidence="7">
    <location>
        <position position="451"/>
    </location>
    <ligand>
        <name>L-glutamate</name>
        <dbReference type="ChEBI" id="CHEBI:29985"/>
    </ligand>
</feature>
<gene>
    <name evidence="11" type="ORF">B0T10DRAFT_540549</name>
</gene>
<keyword evidence="12" id="KW-1185">Reference proteome</keyword>
<feature type="binding site" evidence="7">
    <location>
        <position position="502"/>
    </location>
    <ligand>
        <name>L-glutamate</name>
        <dbReference type="ChEBI" id="CHEBI:29985"/>
    </ligand>
</feature>
<comment type="function">
    <text evidence="8">Cleaves the gamma-glutamyl peptide bond of glutathione and glutathione conjugates.</text>
</comment>
<evidence type="ECO:0000256" key="6">
    <source>
        <dbReference type="PIRSR" id="PIRSR600101-1"/>
    </source>
</evidence>
<evidence type="ECO:0000313" key="12">
    <source>
        <dbReference type="Proteomes" id="UP000777438"/>
    </source>
</evidence>
<dbReference type="PANTHER" id="PTHR11686">
    <property type="entry name" value="GAMMA GLUTAMYL TRANSPEPTIDASE"/>
    <property type="match status" value="1"/>
</dbReference>
<keyword evidence="10" id="KW-0472">Membrane</keyword>
<evidence type="ECO:0000256" key="2">
    <source>
        <dbReference type="ARBA" id="ARBA00001089"/>
    </source>
</evidence>
<dbReference type="EC" id="2.3.2.2" evidence="8"/>
<dbReference type="GO" id="GO:0005886">
    <property type="term" value="C:plasma membrane"/>
    <property type="evidence" value="ECO:0007669"/>
    <property type="project" value="TreeGrafter"/>
</dbReference>
<dbReference type="InterPro" id="IPR000101">
    <property type="entry name" value="GGT_peptidase"/>
</dbReference>
<comment type="caution">
    <text evidence="11">The sequence shown here is derived from an EMBL/GenBank/DDBJ whole genome shotgun (WGS) entry which is preliminary data.</text>
</comment>
<comment type="similarity">
    <text evidence="4">Belongs to the gamma-glutamyltransferase family.</text>
</comment>
<name>A0A9P8VUQ4_9HYPO</name>
<feature type="active site" description="Nucleophile" evidence="6">
    <location>
        <position position="409"/>
    </location>
</feature>
<dbReference type="InterPro" id="IPR043137">
    <property type="entry name" value="GGT_ssub_C"/>
</dbReference>
<dbReference type="FunFam" id="3.60.20.40:FF:000001">
    <property type="entry name" value="Gamma-glutamyltranspeptidase 1"/>
    <property type="match status" value="1"/>
</dbReference>
<dbReference type="Gene3D" id="1.10.246.130">
    <property type="match status" value="1"/>
</dbReference>
<comment type="catalytic activity">
    <reaction evidence="5 8">
        <text>an N-terminal (5-L-glutamyl)-[peptide] + an alpha-amino acid = 5-L-glutamyl amino acid + an N-terminal L-alpha-aminoacyl-[peptide]</text>
        <dbReference type="Rhea" id="RHEA:23904"/>
        <dbReference type="Rhea" id="RHEA-COMP:9780"/>
        <dbReference type="Rhea" id="RHEA-COMP:9795"/>
        <dbReference type="ChEBI" id="CHEBI:77644"/>
        <dbReference type="ChEBI" id="CHEBI:78597"/>
        <dbReference type="ChEBI" id="CHEBI:78599"/>
        <dbReference type="ChEBI" id="CHEBI:78608"/>
        <dbReference type="EC" id="2.3.2.2"/>
    </reaction>
</comment>
<evidence type="ECO:0000256" key="8">
    <source>
        <dbReference type="RuleBase" id="RU368068"/>
    </source>
</evidence>
<evidence type="ECO:0000256" key="4">
    <source>
        <dbReference type="ARBA" id="ARBA00009381"/>
    </source>
</evidence>
<evidence type="ECO:0000256" key="3">
    <source>
        <dbReference type="ARBA" id="ARBA00005115"/>
    </source>
</evidence>
<evidence type="ECO:0000256" key="1">
    <source>
        <dbReference type="ARBA" id="ARBA00001049"/>
    </source>
</evidence>
<keyword evidence="8" id="KW-0808">Transferase</keyword>
<dbReference type="GO" id="GO:0006751">
    <property type="term" value="P:glutathione catabolic process"/>
    <property type="evidence" value="ECO:0007669"/>
    <property type="project" value="UniProtKB-UniRule"/>
</dbReference>
<dbReference type="InterPro" id="IPR029055">
    <property type="entry name" value="Ntn_hydrolases_N"/>
</dbReference>
<dbReference type="GO" id="GO:0036374">
    <property type="term" value="F:glutathione hydrolase activity"/>
    <property type="evidence" value="ECO:0007669"/>
    <property type="project" value="UniProtKB-UniRule"/>
</dbReference>
<evidence type="ECO:0000256" key="9">
    <source>
        <dbReference type="SAM" id="MobiDB-lite"/>
    </source>
</evidence>
<feature type="binding site" evidence="7">
    <location>
        <position position="133"/>
    </location>
    <ligand>
        <name>L-glutamate</name>
        <dbReference type="ChEBI" id="CHEBI:29985"/>
    </ligand>
</feature>
<comment type="catalytic activity">
    <reaction evidence="2 8">
        <text>glutathione + H2O = L-cysteinylglycine + L-glutamate</text>
        <dbReference type="Rhea" id="RHEA:28807"/>
        <dbReference type="ChEBI" id="CHEBI:15377"/>
        <dbReference type="ChEBI" id="CHEBI:29985"/>
        <dbReference type="ChEBI" id="CHEBI:57925"/>
        <dbReference type="ChEBI" id="CHEBI:61694"/>
        <dbReference type="EC" id="3.4.19.13"/>
    </reaction>
</comment>
<dbReference type="EMBL" id="JAGPYM010000028">
    <property type="protein sequence ID" value="KAH6879874.1"/>
    <property type="molecule type" value="Genomic_DNA"/>
</dbReference>
<dbReference type="EC" id="3.4.19.13" evidence="8"/>
<dbReference type="Proteomes" id="UP000777438">
    <property type="component" value="Unassembled WGS sequence"/>
</dbReference>
<dbReference type="SUPFAM" id="SSF56235">
    <property type="entry name" value="N-terminal nucleophile aminohydrolases (Ntn hydrolases)"/>
    <property type="match status" value="1"/>
</dbReference>
<feature type="binding site" evidence="7">
    <location>
        <begin position="479"/>
        <end position="480"/>
    </location>
    <ligand>
        <name>L-glutamate</name>
        <dbReference type="ChEBI" id="CHEBI:29985"/>
    </ligand>
</feature>
<dbReference type="Pfam" id="PF01019">
    <property type="entry name" value="G_glu_transpept"/>
    <property type="match status" value="1"/>
</dbReference>